<evidence type="ECO:0000313" key="6">
    <source>
        <dbReference type="RefSeq" id="XP_009302284.1"/>
    </source>
</evidence>
<dbReference type="InterPro" id="IPR050671">
    <property type="entry name" value="CD300_family_receptors"/>
</dbReference>
<feature type="transmembrane region" description="Helical" evidence="4">
    <location>
        <begin position="207"/>
        <end position="229"/>
    </location>
</feature>
<keyword evidence="3 4" id="KW-0472">Membrane</keyword>
<dbReference type="PANTHER" id="PTHR11860">
    <property type="entry name" value="POLYMERIC-IMMUNOGLOBULIN RECEPTOR"/>
    <property type="match status" value="1"/>
</dbReference>
<dbReference type="GeneID" id="100148399"/>
<name>A0A8M3BBT3_DANRE</name>
<dbReference type="SUPFAM" id="SSF48726">
    <property type="entry name" value="Immunoglobulin"/>
    <property type="match status" value="1"/>
</dbReference>
<organism evidence="5 6">
    <name type="scientific">Danio rerio</name>
    <name type="common">Zebrafish</name>
    <name type="synonym">Brachydanio rerio</name>
    <dbReference type="NCBI Taxonomy" id="7955"/>
    <lineage>
        <taxon>Eukaryota</taxon>
        <taxon>Metazoa</taxon>
        <taxon>Chordata</taxon>
        <taxon>Craniata</taxon>
        <taxon>Vertebrata</taxon>
        <taxon>Euteleostomi</taxon>
        <taxon>Actinopterygii</taxon>
        <taxon>Neopterygii</taxon>
        <taxon>Teleostei</taxon>
        <taxon>Ostariophysi</taxon>
        <taxon>Cypriniformes</taxon>
        <taxon>Danionidae</taxon>
        <taxon>Danioninae</taxon>
        <taxon>Danio</taxon>
    </lineage>
</organism>
<dbReference type="AlphaFoldDB" id="A0A8M3BBT3"/>
<evidence type="ECO:0000256" key="3">
    <source>
        <dbReference type="ARBA" id="ARBA00023136"/>
    </source>
</evidence>
<dbReference type="InterPro" id="IPR036179">
    <property type="entry name" value="Ig-like_dom_sf"/>
</dbReference>
<comment type="subcellular location">
    <subcellularLocation>
        <location evidence="1">Membrane</location>
    </subcellularLocation>
</comment>
<dbReference type="OrthoDB" id="8442846at2759"/>
<evidence type="ECO:0000313" key="5">
    <source>
        <dbReference type="Proteomes" id="UP000000437"/>
    </source>
</evidence>
<reference evidence="6" key="1">
    <citation type="submission" date="2025-08" db="UniProtKB">
        <authorList>
            <consortium name="RefSeq"/>
        </authorList>
    </citation>
    <scope>IDENTIFICATION</scope>
    <source>
        <strain evidence="6">Tuebingen</strain>
        <tissue evidence="6">Fibroblasts and whole tissue</tissue>
    </source>
</reference>
<evidence type="ECO:0000256" key="1">
    <source>
        <dbReference type="ARBA" id="ARBA00004370"/>
    </source>
</evidence>
<keyword evidence="4" id="KW-1133">Transmembrane helix</keyword>
<protein>
    <submittedName>
        <fullName evidence="6">Uncharacterized protein isoform X1</fullName>
    </submittedName>
</protein>
<proteinExistence type="predicted"/>
<dbReference type="Gene3D" id="2.60.40.10">
    <property type="entry name" value="Immunoglobulins"/>
    <property type="match status" value="1"/>
</dbReference>
<evidence type="ECO:0000256" key="2">
    <source>
        <dbReference type="ARBA" id="ARBA00022692"/>
    </source>
</evidence>
<accession>A0A8M3BBT3</accession>
<dbReference type="PANTHER" id="PTHR11860:SF87">
    <property type="entry name" value="CMRF35-LIKE MOLECULE 8"/>
    <property type="match status" value="1"/>
</dbReference>
<keyword evidence="5" id="KW-1185">Reference proteome</keyword>
<evidence type="ECO:0000256" key="4">
    <source>
        <dbReference type="SAM" id="Phobius"/>
    </source>
</evidence>
<gene>
    <name evidence="6" type="primary">LOC100148399</name>
</gene>
<sequence>MMMLEKVQFINSQEKEVDLVPQQFVIKPQGINIQFGGRLNEVHQSQIKNFELFQMKMKLIFFLLVLLKNGMNPTEGLDVFYFSGRITLRYFFYPYYNTYEISCCKLNQLQCYFIVNNRGLVNPLYQGRISSTIFNGVFYVIITNLTEVDAGTYRCGVGIINTYEDVHVTVSDLPKETIKPTFWSSSSSTPIVSEQPAEKSSDGWSTFHMLAVVLSVLVFVLISLTLLVYRLRKKKTDKTGTCGSSNITMEQDETVYSMVDFIPHQDQCQIYVNFQICHAEDTAHSVIAKENVEYSTLSQPLP</sequence>
<dbReference type="Proteomes" id="UP000000437">
    <property type="component" value="Chromosome 8"/>
</dbReference>
<dbReference type="RefSeq" id="XP_009302284.1">
    <property type="nucleotide sequence ID" value="XM_009304009.5"/>
</dbReference>
<dbReference type="GO" id="GO:0016020">
    <property type="term" value="C:membrane"/>
    <property type="evidence" value="ECO:0007669"/>
    <property type="project" value="UniProtKB-SubCell"/>
</dbReference>
<keyword evidence="2 4" id="KW-0812">Transmembrane</keyword>
<dbReference type="InterPro" id="IPR013783">
    <property type="entry name" value="Ig-like_fold"/>
</dbReference>
<dbReference type="KEGG" id="dre:100148399"/>